<dbReference type="Pfam" id="PF06570">
    <property type="entry name" value="DUF1129"/>
    <property type="match status" value="1"/>
</dbReference>
<feature type="transmembrane region" description="Helical" evidence="2">
    <location>
        <begin position="155"/>
        <end position="173"/>
    </location>
</feature>
<keyword evidence="2" id="KW-0472">Membrane</keyword>
<dbReference type="InterPro" id="IPR009214">
    <property type="entry name" value="DUF1129"/>
</dbReference>
<comment type="caution">
    <text evidence="3">The sequence shown here is derived from an EMBL/GenBank/DDBJ whole genome shotgun (WGS) entry which is preliminary data.</text>
</comment>
<dbReference type="EMBL" id="JBHSSJ010000014">
    <property type="protein sequence ID" value="MFC6275715.1"/>
    <property type="molecule type" value="Genomic_DNA"/>
</dbReference>
<keyword evidence="2" id="KW-0812">Transmembrane</keyword>
<feature type="transmembrane region" description="Helical" evidence="2">
    <location>
        <begin position="122"/>
        <end position="143"/>
    </location>
</feature>
<dbReference type="SUPFAM" id="SSF103473">
    <property type="entry name" value="MFS general substrate transporter"/>
    <property type="match status" value="1"/>
</dbReference>
<reference evidence="4" key="1">
    <citation type="journal article" date="2019" name="Int. J. Syst. Evol. Microbiol.">
        <title>The Global Catalogue of Microorganisms (GCM) 10K type strain sequencing project: providing services to taxonomists for standard genome sequencing and annotation.</title>
        <authorList>
            <consortium name="The Broad Institute Genomics Platform"/>
            <consortium name="The Broad Institute Genome Sequencing Center for Infectious Disease"/>
            <person name="Wu L."/>
            <person name="Ma J."/>
        </authorList>
    </citation>
    <scope>NUCLEOTIDE SEQUENCE [LARGE SCALE GENOMIC DNA]</scope>
    <source>
        <strain evidence="4">CCM 8907</strain>
    </source>
</reference>
<name>A0ABW1TR63_9LACO</name>
<sequence>MSDNKETPRNAGAQQSQRNAGVRQTHRHVDIEERAAFDNIGLSKRNADYMFRFNRELQKQRLSPDHKAGVIKRMVTELTAGQKEGKTAKSMYGDIDEHIKRVVEGPKVEQKLIGGIGYWPNVLYNALTFFMIFNLMFGLMYTFSPSLMKTSKPVGVTAIAVSAIVAGFLLPMMPKLLDTHIKHRFNLFFRTIAVVLGFGVWMGLFYVSENLTVFNPVLPAMWSIVLGVLSIGGMFLVRRFFKIEGGFFGQS</sequence>
<feature type="transmembrane region" description="Helical" evidence="2">
    <location>
        <begin position="219"/>
        <end position="237"/>
    </location>
</feature>
<feature type="region of interest" description="Disordered" evidence="1">
    <location>
        <begin position="1"/>
        <end position="27"/>
    </location>
</feature>
<dbReference type="InterPro" id="IPR036259">
    <property type="entry name" value="MFS_trans_sf"/>
</dbReference>
<keyword evidence="4" id="KW-1185">Reference proteome</keyword>
<keyword evidence="2" id="KW-1133">Transmembrane helix</keyword>
<dbReference type="Proteomes" id="UP001596191">
    <property type="component" value="Unassembled WGS sequence"/>
</dbReference>
<protein>
    <submittedName>
        <fullName evidence="3">DUF1129 family protein</fullName>
    </submittedName>
</protein>
<feature type="transmembrane region" description="Helical" evidence="2">
    <location>
        <begin position="185"/>
        <end position="207"/>
    </location>
</feature>
<evidence type="ECO:0000256" key="1">
    <source>
        <dbReference type="SAM" id="MobiDB-lite"/>
    </source>
</evidence>
<dbReference type="RefSeq" id="WP_125642869.1">
    <property type="nucleotide sequence ID" value="NZ_JBHSSJ010000014.1"/>
</dbReference>
<evidence type="ECO:0000313" key="3">
    <source>
        <dbReference type="EMBL" id="MFC6275715.1"/>
    </source>
</evidence>
<organism evidence="3 4">
    <name type="scientific">Levilactobacillus tangyuanensis</name>
    <dbReference type="NCBI Taxonomy" id="2486021"/>
    <lineage>
        <taxon>Bacteria</taxon>
        <taxon>Bacillati</taxon>
        <taxon>Bacillota</taxon>
        <taxon>Bacilli</taxon>
        <taxon>Lactobacillales</taxon>
        <taxon>Lactobacillaceae</taxon>
        <taxon>Levilactobacillus</taxon>
    </lineage>
</organism>
<evidence type="ECO:0000256" key="2">
    <source>
        <dbReference type="SAM" id="Phobius"/>
    </source>
</evidence>
<accession>A0ABW1TR63</accession>
<gene>
    <name evidence="3" type="ORF">ACFQET_09405</name>
</gene>
<evidence type="ECO:0000313" key="4">
    <source>
        <dbReference type="Proteomes" id="UP001596191"/>
    </source>
</evidence>
<proteinExistence type="predicted"/>